<feature type="region of interest" description="Disordered" evidence="1">
    <location>
        <begin position="162"/>
        <end position="223"/>
    </location>
</feature>
<name>A0ABW2PJE7_9ACTN</name>
<feature type="compositionally biased region" description="Gly residues" evidence="1">
    <location>
        <begin position="190"/>
        <end position="206"/>
    </location>
</feature>
<accession>A0ABW2PJE7</accession>
<dbReference type="EMBL" id="JBHTCG010000051">
    <property type="protein sequence ID" value="MFC7388085.1"/>
    <property type="molecule type" value="Genomic_DNA"/>
</dbReference>
<keyword evidence="4" id="KW-1185">Reference proteome</keyword>
<gene>
    <name evidence="3" type="ORF">ACFQSB_38165</name>
</gene>
<dbReference type="Pfam" id="PF00561">
    <property type="entry name" value="Abhydrolase_1"/>
    <property type="match status" value="1"/>
</dbReference>
<feature type="compositionally biased region" description="Low complexity" evidence="1">
    <location>
        <begin position="177"/>
        <end position="189"/>
    </location>
</feature>
<keyword evidence="3" id="KW-0378">Hydrolase</keyword>
<evidence type="ECO:0000259" key="2">
    <source>
        <dbReference type="Pfam" id="PF00561"/>
    </source>
</evidence>
<dbReference type="Gene3D" id="3.40.50.1820">
    <property type="entry name" value="alpha/beta hydrolase"/>
    <property type="match status" value="1"/>
</dbReference>
<feature type="domain" description="AB hydrolase-1" evidence="2">
    <location>
        <begin position="22"/>
        <end position="146"/>
    </location>
</feature>
<dbReference type="RefSeq" id="WP_380832070.1">
    <property type="nucleotide sequence ID" value="NZ_JBHTCG010000051.1"/>
</dbReference>
<organism evidence="3 4">
    <name type="scientific">Sphaerisporangium rhizosphaerae</name>
    <dbReference type="NCBI Taxonomy" id="2269375"/>
    <lineage>
        <taxon>Bacteria</taxon>
        <taxon>Bacillati</taxon>
        <taxon>Actinomycetota</taxon>
        <taxon>Actinomycetes</taxon>
        <taxon>Streptosporangiales</taxon>
        <taxon>Streptosporangiaceae</taxon>
        <taxon>Sphaerisporangium</taxon>
    </lineage>
</organism>
<dbReference type="PANTHER" id="PTHR43433">
    <property type="entry name" value="HYDROLASE, ALPHA/BETA FOLD FAMILY PROTEIN"/>
    <property type="match status" value="1"/>
</dbReference>
<comment type="caution">
    <text evidence="3">The sequence shown here is derived from an EMBL/GenBank/DDBJ whole genome shotgun (WGS) entry which is preliminary data.</text>
</comment>
<dbReference type="GO" id="GO:0016787">
    <property type="term" value="F:hydrolase activity"/>
    <property type="evidence" value="ECO:0007669"/>
    <property type="project" value="UniProtKB-KW"/>
</dbReference>
<proteinExistence type="predicted"/>
<dbReference type="InterPro" id="IPR050471">
    <property type="entry name" value="AB_hydrolase"/>
</dbReference>
<evidence type="ECO:0000313" key="3">
    <source>
        <dbReference type="EMBL" id="MFC7388085.1"/>
    </source>
</evidence>
<dbReference type="InterPro" id="IPR029058">
    <property type="entry name" value="AB_hydrolase_fold"/>
</dbReference>
<dbReference type="Proteomes" id="UP001596496">
    <property type="component" value="Unassembled WGS sequence"/>
</dbReference>
<dbReference type="PANTHER" id="PTHR43433:SF5">
    <property type="entry name" value="AB HYDROLASE-1 DOMAIN-CONTAINING PROTEIN"/>
    <property type="match status" value="1"/>
</dbReference>
<protein>
    <submittedName>
        <fullName evidence="3">Alpha/beta fold hydrolase</fullName>
    </submittedName>
</protein>
<sequence>MRTNTLKAPGATLYYEVRGEGPVLLLICGGVYDAAGYAGLAGRLAERYTVVTYDRRGNGRSPLDGAPEHQSVEVHGDDAGRVLTAVGVTAERPAHVFGNSSGAEIGLELATRHPELVRTLVAHEPPVFDLLPDRDHWRAVVDQVEKVFTEEGVEAAGQALSSAMGMGGGEPSEENGADGADGADGAQRVDGGGADGPKGASGGHAAGEGDAAATHGPEGGMDAGMAEMMERMGRNFAFFIGYEVPGFSRYTVDVAALRASGVRVVPAVGEASQGEPPYRATIALAELLGAEPVAFPGDHGGFGSQHVAFATRLDQVLSAS</sequence>
<evidence type="ECO:0000256" key="1">
    <source>
        <dbReference type="SAM" id="MobiDB-lite"/>
    </source>
</evidence>
<reference evidence="4" key="1">
    <citation type="journal article" date="2019" name="Int. J. Syst. Evol. Microbiol.">
        <title>The Global Catalogue of Microorganisms (GCM) 10K type strain sequencing project: providing services to taxonomists for standard genome sequencing and annotation.</title>
        <authorList>
            <consortium name="The Broad Institute Genomics Platform"/>
            <consortium name="The Broad Institute Genome Sequencing Center for Infectious Disease"/>
            <person name="Wu L."/>
            <person name="Ma J."/>
        </authorList>
    </citation>
    <scope>NUCLEOTIDE SEQUENCE [LARGE SCALE GENOMIC DNA]</scope>
    <source>
        <strain evidence="4">CECT 7649</strain>
    </source>
</reference>
<dbReference type="SUPFAM" id="SSF53474">
    <property type="entry name" value="alpha/beta-Hydrolases"/>
    <property type="match status" value="1"/>
</dbReference>
<dbReference type="InterPro" id="IPR000073">
    <property type="entry name" value="AB_hydrolase_1"/>
</dbReference>
<evidence type="ECO:0000313" key="4">
    <source>
        <dbReference type="Proteomes" id="UP001596496"/>
    </source>
</evidence>